<dbReference type="GO" id="GO:0003887">
    <property type="term" value="F:DNA-directed DNA polymerase activity"/>
    <property type="evidence" value="ECO:0007669"/>
    <property type="project" value="UniProtKB-KW"/>
</dbReference>
<dbReference type="Gene3D" id="3.30.420.10">
    <property type="entry name" value="Ribonuclease H-like superfamily/Ribonuclease H"/>
    <property type="match status" value="1"/>
</dbReference>
<evidence type="ECO:0000256" key="10">
    <source>
        <dbReference type="ARBA" id="ARBA00023295"/>
    </source>
</evidence>
<gene>
    <name evidence="16" type="ORF">niasHT_018932</name>
</gene>
<dbReference type="Pfam" id="PF00150">
    <property type="entry name" value="Cellulase"/>
    <property type="match status" value="1"/>
</dbReference>
<keyword evidence="9" id="KW-0238">DNA-binding</keyword>
<feature type="region of interest" description="Disordered" evidence="12">
    <location>
        <begin position="662"/>
        <end position="685"/>
    </location>
</feature>
<feature type="domain" description="Glycoside hydrolase family 5" evidence="14">
    <location>
        <begin position="42"/>
        <end position="283"/>
    </location>
</feature>
<evidence type="ECO:0000256" key="5">
    <source>
        <dbReference type="ARBA" id="ARBA00022695"/>
    </source>
</evidence>
<dbReference type="PANTHER" id="PTHR34142:SF1">
    <property type="entry name" value="GLYCOSIDE HYDROLASE FAMILY 5 DOMAIN-CONTAINING PROTEIN"/>
    <property type="match status" value="1"/>
</dbReference>
<dbReference type="InterPro" id="IPR018087">
    <property type="entry name" value="Glyco_hydro_5_CS"/>
</dbReference>
<feature type="domain" description="DNA-directed DNA polymerase family B mitochondria/virus" evidence="15">
    <location>
        <begin position="1050"/>
        <end position="1244"/>
    </location>
</feature>
<dbReference type="SUPFAM" id="SSF51445">
    <property type="entry name" value="(Trans)glycosidases"/>
    <property type="match status" value="1"/>
</dbReference>
<evidence type="ECO:0000313" key="17">
    <source>
        <dbReference type="Proteomes" id="UP001620626"/>
    </source>
</evidence>
<evidence type="ECO:0000256" key="13">
    <source>
        <dbReference type="SAM" id="SignalP"/>
    </source>
</evidence>
<name>A0ABD2LDL0_9BILA</name>
<keyword evidence="13" id="KW-0732">Signal</keyword>
<dbReference type="EC" id="2.7.7.7" evidence="3"/>
<dbReference type="GO" id="GO:0006260">
    <property type="term" value="P:DNA replication"/>
    <property type="evidence" value="ECO:0007669"/>
    <property type="project" value="UniProtKB-KW"/>
</dbReference>
<evidence type="ECO:0000256" key="4">
    <source>
        <dbReference type="ARBA" id="ARBA00022679"/>
    </source>
</evidence>
<evidence type="ECO:0000313" key="16">
    <source>
        <dbReference type="EMBL" id="KAL3113317.1"/>
    </source>
</evidence>
<dbReference type="Pfam" id="PF03175">
    <property type="entry name" value="DNA_pol_B_2"/>
    <property type="match status" value="1"/>
</dbReference>
<dbReference type="GO" id="GO:0016798">
    <property type="term" value="F:hydrolase activity, acting on glycosyl bonds"/>
    <property type="evidence" value="ECO:0007669"/>
    <property type="project" value="UniProtKB-KW"/>
</dbReference>
<evidence type="ECO:0000259" key="15">
    <source>
        <dbReference type="Pfam" id="PF03175"/>
    </source>
</evidence>
<evidence type="ECO:0000256" key="9">
    <source>
        <dbReference type="ARBA" id="ARBA00023125"/>
    </source>
</evidence>
<organism evidence="16 17">
    <name type="scientific">Heterodera trifolii</name>
    <dbReference type="NCBI Taxonomy" id="157864"/>
    <lineage>
        <taxon>Eukaryota</taxon>
        <taxon>Metazoa</taxon>
        <taxon>Ecdysozoa</taxon>
        <taxon>Nematoda</taxon>
        <taxon>Chromadorea</taxon>
        <taxon>Rhabditida</taxon>
        <taxon>Tylenchina</taxon>
        <taxon>Tylenchomorpha</taxon>
        <taxon>Tylenchoidea</taxon>
        <taxon>Heteroderidae</taxon>
        <taxon>Heteroderinae</taxon>
        <taxon>Heterodera</taxon>
    </lineage>
</organism>
<keyword evidence="4" id="KW-0808">Transferase</keyword>
<comment type="catalytic activity">
    <reaction evidence="11">
        <text>DNA(n) + a 2'-deoxyribonucleoside 5'-triphosphate = DNA(n+1) + diphosphate</text>
        <dbReference type="Rhea" id="RHEA:22508"/>
        <dbReference type="Rhea" id="RHEA-COMP:17339"/>
        <dbReference type="Rhea" id="RHEA-COMP:17340"/>
        <dbReference type="ChEBI" id="CHEBI:33019"/>
        <dbReference type="ChEBI" id="CHEBI:61560"/>
        <dbReference type="ChEBI" id="CHEBI:173112"/>
        <dbReference type="EC" id="2.7.7.7"/>
    </reaction>
</comment>
<dbReference type="PANTHER" id="PTHR34142">
    <property type="entry name" value="ENDO-BETA-1,4-GLUCANASE A"/>
    <property type="match status" value="1"/>
</dbReference>
<dbReference type="InterPro" id="IPR004868">
    <property type="entry name" value="DNA-dir_DNA_pol_B_mt/vir"/>
</dbReference>
<comment type="similarity">
    <text evidence="1">Belongs to the glycosyl hydrolase 5 (cellulase A) family.</text>
</comment>
<dbReference type="InterPro" id="IPR036397">
    <property type="entry name" value="RNaseH_sf"/>
</dbReference>
<evidence type="ECO:0000256" key="3">
    <source>
        <dbReference type="ARBA" id="ARBA00012417"/>
    </source>
</evidence>
<accession>A0ABD2LDL0</accession>
<comment type="similarity">
    <text evidence="2">Belongs to the DNA polymerase type-B family.</text>
</comment>
<comment type="caution">
    <text evidence="16">The sequence shown here is derived from an EMBL/GenBank/DDBJ whole genome shotgun (WGS) entry which is preliminary data.</text>
</comment>
<evidence type="ECO:0000256" key="2">
    <source>
        <dbReference type="ARBA" id="ARBA00005755"/>
    </source>
</evidence>
<feature type="signal peptide" evidence="13">
    <location>
        <begin position="1"/>
        <end position="21"/>
    </location>
</feature>
<dbReference type="Proteomes" id="UP001620626">
    <property type="component" value="Unassembled WGS sequence"/>
</dbReference>
<evidence type="ECO:0000256" key="12">
    <source>
        <dbReference type="SAM" id="MobiDB-lite"/>
    </source>
</evidence>
<keyword evidence="5" id="KW-0548">Nucleotidyltransferase</keyword>
<evidence type="ECO:0000259" key="14">
    <source>
        <dbReference type="Pfam" id="PF00150"/>
    </source>
</evidence>
<dbReference type="SUPFAM" id="SSF53098">
    <property type="entry name" value="Ribonuclease H-like"/>
    <property type="match status" value="1"/>
</dbReference>
<evidence type="ECO:0000256" key="11">
    <source>
        <dbReference type="ARBA" id="ARBA00049244"/>
    </source>
</evidence>
<reference evidence="16 17" key="1">
    <citation type="submission" date="2024-10" db="EMBL/GenBank/DDBJ databases">
        <authorList>
            <person name="Kim D."/>
        </authorList>
    </citation>
    <scope>NUCLEOTIDE SEQUENCE [LARGE SCALE GENOMIC DNA]</scope>
    <source>
        <strain evidence="16">BH-2024</strain>
    </source>
</reference>
<keyword evidence="10" id="KW-0326">Glycosidase</keyword>
<dbReference type="PROSITE" id="PS00659">
    <property type="entry name" value="GLYCOSYL_HYDROL_F5"/>
    <property type="match status" value="1"/>
</dbReference>
<keyword evidence="8" id="KW-0239">DNA-directed DNA polymerase</keyword>
<dbReference type="InterPro" id="IPR001547">
    <property type="entry name" value="Glyco_hydro_5"/>
</dbReference>
<protein>
    <recommendedName>
        <fullName evidence="3">DNA-directed DNA polymerase</fullName>
        <ecNumber evidence="3">2.7.7.7</ecNumber>
    </recommendedName>
</protein>
<evidence type="ECO:0000256" key="7">
    <source>
        <dbReference type="ARBA" id="ARBA00022801"/>
    </source>
</evidence>
<proteinExistence type="inferred from homology"/>
<keyword evidence="6" id="KW-0235">DNA replication</keyword>
<keyword evidence="17" id="KW-1185">Reference proteome</keyword>
<feature type="chain" id="PRO_5044804061" description="DNA-directed DNA polymerase" evidence="13">
    <location>
        <begin position="22"/>
        <end position="1352"/>
    </location>
</feature>
<sequence>MVQVLLAAFVFLCCLSANSEALSAVAPAYGQLSVSGTKLMGNSKQVALHGNSLFWSQWYPQFWNATTLKALKCTWNANVVRAAMGVDQGGYLTTESTQYQLVTTVIEAAISLGMYVIVDWHVSATYTTQAVAFFTKIAKAYGSYPHILYETYNEPLALSWTSDLVPYHKKVIAAIRKYDTKNVIILGTPNWSQDVDVAAANPITGYSNLMYTFHFYAGTHTVSGLGAKLKTAYTKSLPIFVTEYGACESSGDGTIATSSMSAWWSFLDGYKISYCNWSVCNKGESCSALTTSASASNVGSSSYWTTSGKLIQAYYKKQSNGVSCSVFPKKSESQRKVSVNSAQQIVSDEQKISSSEFEKVPGAFLEFSLPVKKHQNSLGQYLAELSNYYHFARLHVTPSTIARVLLRMKNEMEFHRIKTKATELPYPLTLENFRVEKQSNDSNGMGGNIRVTFIDECQICSQNELTMSKLITMSPQQISQMRLDSDKSDIAWFLGSVIHLLAFQTYPLEEWHIRNKTLADQCQLDGTFKMRNRWVGVSCWEGSDALPFERSRVPPERLQCPLGQVDYIPVTTKRNFKFYGSELERPVTRNNDWLPPSARLFSAQHLLPCDWDVVHSAKWTTSQSQQKGTSNQGDIILPITPITSNVVDAVFNQFCKVEQSKSNTNGLPRQRTTKGKGRPPVSSQSHIFKVNNNDNYCLFYALELMRYYSLYKRGIITENKWRWINNNQTTVLRQKALQLLREAGVPTTETEYDAEVYIHQVQGYWNVKHPGEYKIFIFNDFQMRPITKSDVTDYQFPILLYHHNNHFDGIKTISKFFNKRYYCLSCESVFSNKPVHSMNCTSLCHGCREVGVDYPCKPQQGYVKKCEHCKNTFYNNNCYRRHLHKDLCTKLQRCEDCGVIYNIKVHGSVGHKCGEQFCKLCKQFHIKEEDDDGMSPCRKCFIQPLKLHKTKPYRIIAYDFEATQDKKVGNRFEHEVNFAAATIICTDCINNGEWKNSLQGKKCQICGPHRTITFSPFDYTETTVDQKIVNQQPLREFVQWLLFDHNKKYPTVAFAHFEGRYDMTMIIKEVLVQGIHNPDIIKQGNRLFELKIRENEHGPLTIFHDSYNLMPIKLSGLIKSFGLKIQDKQHFPHMFNKADNYNNVLPHLPPREDYCPNQKKKADLQKFDNWYNNNLRQKFDLKEKLPEYCCNDVQILTHALIELRREFKQLTQRNGKHGGIDILWQAMTIASACVKNFALNHLKPNSLAIVPEKGYTPQQNQSALAIKYLDWYSNINNVNIQTAHSRYGEYVFKREGQVYQVDGYIKGTNGRRDKIIEVNGCLWHGCEECFEEMDDETKMPNGKTLREIRERE</sequence>
<dbReference type="GO" id="GO:0003677">
    <property type="term" value="F:DNA binding"/>
    <property type="evidence" value="ECO:0007669"/>
    <property type="project" value="UniProtKB-KW"/>
</dbReference>
<evidence type="ECO:0000256" key="1">
    <source>
        <dbReference type="ARBA" id="ARBA00005641"/>
    </source>
</evidence>
<dbReference type="InterPro" id="IPR017853">
    <property type="entry name" value="GH"/>
</dbReference>
<dbReference type="InterPro" id="IPR012337">
    <property type="entry name" value="RNaseH-like_sf"/>
</dbReference>
<dbReference type="EMBL" id="JBICBT010000451">
    <property type="protein sequence ID" value="KAL3113317.1"/>
    <property type="molecule type" value="Genomic_DNA"/>
</dbReference>
<dbReference type="Gene3D" id="3.20.20.80">
    <property type="entry name" value="Glycosidases"/>
    <property type="match status" value="1"/>
</dbReference>
<keyword evidence="7" id="KW-0378">Hydrolase</keyword>
<evidence type="ECO:0000256" key="6">
    <source>
        <dbReference type="ARBA" id="ARBA00022705"/>
    </source>
</evidence>
<evidence type="ECO:0000256" key="8">
    <source>
        <dbReference type="ARBA" id="ARBA00022932"/>
    </source>
</evidence>